<evidence type="ECO:0000256" key="2">
    <source>
        <dbReference type="ARBA" id="ARBA00022475"/>
    </source>
</evidence>
<evidence type="ECO:0000256" key="3">
    <source>
        <dbReference type="ARBA" id="ARBA00022679"/>
    </source>
</evidence>
<feature type="transmembrane region" description="Helical" evidence="8">
    <location>
        <begin position="49"/>
        <end position="65"/>
    </location>
</feature>
<gene>
    <name evidence="9" type="ORF">UU65_C0002G0208</name>
</gene>
<feature type="transmembrane region" description="Helical" evidence="8">
    <location>
        <begin position="182"/>
        <end position="199"/>
    </location>
</feature>
<comment type="caution">
    <text evidence="9">The sequence shown here is derived from an EMBL/GenBank/DDBJ whole genome shotgun (WGS) entry which is preliminary data.</text>
</comment>
<reference evidence="9 10" key="1">
    <citation type="journal article" date="2015" name="Nature">
        <title>rRNA introns, odd ribosomes, and small enigmatic genomes across a large radiation of phyla.</title>
        <authorList>
            <person name="Brown C.T."/>
            <person name="Hug L.A."/>
            <person name="Thomas B.C."/>
            <person name="Sharon I."/>
            <person name="Castelle C.J."/>
            <person name="Singh A."/>
            <person name="Wilkins M.J."/>
            <person name="Williams K.H."/>
            <person name="Banfield J.F."/>
        </authorList>
    </citation>
    <scope>NUCLEOTIDE SEQUENCE [LARGE SCALE GENOMIC DNA]</scope>
</reference>
<dbReference type="PANTHER" id="PTHR22926:SF3">
    <property type="entry name" value="UNDECAPRENYL-PHOSPHATE ALPHA-N-ACETYLGLUCOSAMINYL 1-PHOSPHATE TRANSFERASE"/>
    <property type="match status" value="1"/>
</dbReference>
<feature type="binding site" evidence="7">
    <location>
        <position position="210"/>
    </location>
    <ligand>
        <name>Mg(2+)</name>
        <dbReference type="ChEBI" id="CHEBI:18420"/>
    </ligand>
</feature>
<comment type="subcellular location">
    <subcellularLocation>
        <location evidence="1">Cell membrane</location>
        <topology evidence="1">Multi-pass membrane protein</topology>
    </subcellularLocation>
</comment>
<keyword evidence="4 8" id="KW-0812">Transmembrane</keyword>
<keyword evidence="6 8" id="KW-0472">Membrane</keyword>
<feature type="transmembrane region" description="Helical" evidence="8">
    <location>
        <begin position="71"/>
        <end position="88"/>
    </location>
</feature>
<dbReference type="GO" id="GO:0009103">
    <property type="term" value="P:lipopolysaccharide biosynthetic process"/>
    <property type="evidence" value="ECO:0007669"/>
    <property type="project" value="TreeGrafter"/>
</dbReference>
<dbReference type="EMBL" id="LCBL01000002">
    <property type="protein sequence ID" value="KKS09430.1"/>
    <property type="molecule type" value="Genomic_DNA"/>
</dbReference>
<proteinExistence type="predicted"/>
<evidence type="ECO:0000256" key="7">
    <source>
        <dbReference type="PIRSR" id="PIRSR600715-1"/>
    </source>
</evidence>
<dbReference type="GO" id="GO:0005886">
    <property type="term" value="C:plasma membrane"/>
    <property type="evidence" value="ECO:0007669"/>
    <property type="project" value="UniProtKB-SubCell"/>
</dbReference>
<feature type="transmembrane region" description="Helical" evidence="8">
    <location>
        <begin position="6"/>
        <end position="28"/>
    </location>
</feature>
<evidence type="ECO:0000256" key="8">
    <source>
        <dbReference type="SAM" id="Phobius"/>
    </source>
</evidence>
<keyword evidence="7" id="KW-0460">Magnesium</keyword>
<feature type="transmembrane region" description="Helical" evidence="8">
    <location>
        <begin position="232"/>
        <end position="256"/>
    </location>
</feature>
<dbReference type="InterPro" id="IPR000715">
    <property type="entry name" value="Glycosyl_transferase_4"/>
</dbReference>
<dbReference type="AlphaFoldDB" id="A0A0G0W8X1"/>
<sequence>MNLRYILFASLAFAITYIITPFIMRVALEIGAFDHPEERRVNKTSVPNIGGLAIFVGFITAFVFSEELSREMLGIILGGTLMLIMGFVDSIVGLKALPKLISQVIGALVLISFGVKIDILSNPIDGVYALGDLSVPLTIIWVVGMTNVINFIDGLDGLAAGIVSISSGVLAVIAFLTGRPEILPMAMYLGASSLAFLRYNYHPAQIFMGDAGSQFLGFVLAGMAILGTLKSAAFISLLIPILAVGVPIIDTALVVLKRAKNKQKVYLADREHLHHLFLGQGYDQKKAVLMMYALNLILGVVAIISTQVTKTQSIFLFVLAVLFMISIRNVTFKTKKEIKK</sequence>
<dbReference type="Pfam" id="PF00953">
    <property type="entry name" value="Glycos_transf_4"/>
    <property type="match status" value="1"/>
</dbReference>
<protein>
    <submittedName>
        <fullName evidence="9">Glycosyl transferase, family 4, conserved region</fullName>
    </submittedName>
</protein>
<dbReference type="GO" id="GO:0016780">
    <property type="term" value="F:phosphotransferase activity, for other substituted phosphate groups"/>
    <property type="evidence" value="ECO:0007669"/>
    <property type="project" value="InterPro"/>
</dbReference>
<feature type="transmembrane region" description="Helical" evidence="8">
    <location>
        <begin position="126"/>
        <end position="145"/>
    </location>
</feature>
<evidence type="ECO:0000256" key="4">
    <source>
        <dbReference type="ARBA" id="ARBA00022692"/>
    </source>
</evidence>
<evidence type="ECO:0000313" key="9">
    <source>
        <dbReference type="EMBL" id="KKS09430.1"/>
    </source>
</evidence>
<dbReference type="CDD" id="cd06853">
    <property type="entry name" value="GT_WecA_like"/>
    <property type="match status" value="1"/>
</dbReference>
<dbReference type="GO" id="GO:0044038">
    <property type="term" value="P:cell wall macromolecule biosynthetic process"/>
    <property type="evidence" value="ECO:0007669"/>
    <property type="project" value="TreeGrafter"/>
</dbReference>
<dbReference type="PATRIC" id="fig|1618344.3.peg.546"/>
<dbReference type="PROSITE" id="PS01348">
    <property type="entry name" value="MRAY_2"/>
    <property type="match status" value="1"/>
</dbReference>
<dbReference type="PANTHER" id="PTHR22926">
    <property type="entry name" value="PHOSPHO-N-ACETYLMURAMOYL-PENTAPEPTIDE-TRANSFERASE"/>
    <property type="match status" value="1"/>
</dbReference>
<feature type="transmembrane region" description="Helical" evidence="8">
    <location>
        <begin position="287"/>
        <end position="308"/>
    </location>
</feature>
<comment type="cofactor">
    <cofactor evidence="7">
        <name>Mg(2+)</name>
        <dbReference type="ChEBI" id="CHEBI:18420"/>
    </cofactor>
</comment>
<feature type="transmembrane region" description="Helical" evidence="8">
    <location>
        <begin position="157"/>
        <end position="176"/>
    </location>
</feature>
<keyword evidence="7" id="KW-0479">Metal-binding</keyword>
<feature type="transmembrane region" description="Helical" evidence="8">
    <location>
        <begin position="206"/>
        <end position="226"/>
    </location>
</feature>
<organism evidence="9 10">
    <name type="scientific">candidate division CPR2 bacterium GW2011_GWC1_41_48</name>
    <dbReference type="NCBI Taxonomy" id="1618344"/>
    <lineage>
        <taxon>Bacteria</taxon>
        <taxon>Bacteria division CPR2</taxon>
    </lineage>
</organism>
<evidence type="ECO:0000256" key="6">
    <source>
        <dbReference type="ARBA" id="ARBA00023136"/>
    </source>
</evidence>
<dbReference type="InterPro" id="IPR018480">
    <property type="entry name" value="PNAcMuramoyl-5peptid_Trfase_CS"/>
</dbReference>
<feature type="binding site" evidence="7">
    <location>
        <position position="150"/>
    </location>
    <ligand>
        <name>Mg(2+)</name>
        <dbReference type="ChEBI" id="CHEBI:18420"/>
    </ligand>
</feature>
<evidence type="ECO:0000256" key="5">
    <source>
        <dbReference type="ARBA" id="ARBA00022989"/>
    </source>
</evidence>
<feature type="transmembrane region" description="Helical" evidence="8">
    <location>
        <begin position="314"/>
        <end position="331"/>
    </location>
</feature>
<keyword evidence="5 8" id="KW-1133">Transmembrane helix</keyword>
<dbReference type="Proteomes" id="UP000033869">
    <property type="component" value="Unassembled WGS sequence"/>
</dbReference>
<accession>A0A0G0W8X1</accession>
<evidence type="ECO:0000313" key="10">
    <source>
        <dbReference type="Proteomes" id="UP000033869"/>
    </source>
</evidence>
<keyword evidence="3 9" id="KW-0808">Transferase</keyword>
<name>A0A0G0W8X1_UNCC2</name>
<evidence type="ECO:0000256" key="1">
    <source>
        <dbReference type="ARBA" id="ARBA00004651"/>
    </source>
</evidence>
<keyword evidence="2" id="KW-1003">Cell membrane</keyword>
<dbReference type="GO" id="GO:0071555">
    <property type="term" value="P:cell wall organization"/>
    <property type="evidence" value="ECO:0007669"/>
    <property type="project" value="TreeGrafter"/>
</dbReference>
<dbReference type="GO" id="GO:0046872">
    <property type="term" value="F:metal ion binding"/>
    <property type="evidence" value="ECO:0007669"/>
    <property type="project" value="UniProtKB-KW"/>
</dbReference>